<evidence type="ECO:0000259" key="1">
    <source>
        <dbReference type="Pfam" id="PF13358"/>
    </source>
</evidence>
<comment type="caution">
    <text evidence="2">The sequence shown here is derived from an EMBL/GenBank/DDBJ whole genome shotgun (WGS) entry which is preliminary data.</text>
</comment>
<reference evidence="2 3" key="1">
    <citation type="submission" date="2019-03" db="EMBL/GenBank/DDBJ databases">
        <title>Single cell metagenomics reveals metabolic interactions within the superorganism composed of flagellate Streblomastix strix and complex community of Bacteroidetes bacteria on its surface.</title>
        <authorList>
            <person name="Treitli S.C."/>
            <person name="Kolisko M."/>
            <person name="Husnik F."/>
            <person name="Keeling P."/>
            <person name="Hampl V."/>
        </authorList>
    </citation>
    <scope>NUCLEOTIDE SEQUENCE [LARGE SCALE GENOMIC DNA]</scope>
    <source>
        <strain evidence="2">ST1C</strain>
    </source>
</reference>
<dbReference type="GO" id="GO:0003676">
    <property type="term" value="F:nucleic acid binding"/>
    <property type="evidence" value="ECO:0007669"/>
    <property type="project" value="InterPro"/>
</dbReference>
<proteinExistence type="predicted"/>
<dbReference type="InterPro" id="IPR036397">
    <property type="entry name" value="RNaseH_sf"/>
</dbReference>
<gene>
    <name evidence="2" type="ORF">EZS28_053320</name>
</gene>
<dbReference type="Gene3D" id="3.30.420.10">
    <property type="entry name" value="Ribonuclease H-like superfamily/Ribonuclease H"/>
    <property type="match status" value="1"/>
</dbReference>
<dbReference type="OrthoDB" id="9996331at2759"/>
<dbReference type="AlphaFoldDB" id="A0A5J4REC0"/>
<accession>A0A5J4REC0</accession>
<dbReference type="Proteomes" id="UP000324800">
    <property type="component" value="Unassembled WGS sequence"/>
</dbReference>
<sequence>NVNAEVYQGLLQRNLASEVCAKGDKKRELVSDNAPWHRANLISQWFAKSKVSRISLPPYSPDLNPMENFWGAVSQKVYKGGRNFGDEAQLGEAIKKAVASLDQSYINRICESIADRIFKVIESRGVTFDY</sequence>
<dbReference type="Pfam" id="PF13358">
    <property type="entry name" value="DDE_3"/>
    <property type="match status" value="1"/>
</dbReference>
<evidence type="ECO:0000313" key="3">
    <source>
        <dbReference type="Proteomes" id="UP000324800"/>
    </source>
</evidence>
<name>A0A5J4REC0_9EUKA</name>
<dbReference type="InterPro" id="IPR038717">
    <property type="entry name" value="Tc1-like_DDE_dom"/>
</dbReference>
<feature type="domain" description="Tc1-like transposase DDE" evidence="1">
    <location>
        <begin position="2"/>
        <end position="90"/>
    </location>
</feature>
<evidence type="ECO:0000313" key="2">
    <source>
        <dbReference type="EMBL" id="KAA6332062.1"/>
    </source>
</evidence>
<organism evidence="2 3">
    <name type="scientific">Streblomastix strix</name>
    <dbReference type="NCBI Taxonomy" id="222440"/>
    <lineage>
        <taxon>Eukaryota</taxon>
        <taxon>Metamonada</taxon>
        <taxon>Preaxostyla</taxon>
        <taxon>Oxymonadida</taxon>
        <taxon>Streblomastigidae</taxon>
        <taxon>Streblomastix</taxon>
    </lineage>
</organism>
<dbReference type="EMBL" id="SNRW01042490">
    <property type="protein sequence ID" value="KAA6332062.1"/>
    <property type="molecule type" value="Genomic_DNA"/>
</dbReference>
<protein>
    <recommendedName>
        <fullName evidence="1">Tc1-like transposase DDE domain-containing protein</fullName>
    </recommendedName>
</protein>
<feature type="non-terminal residue" evidence="2">
    <location>
        <position position="1"/>
    </location>
</feature>